<organism evidence="10 11">
    <name type="scientific">Terrisporobacter petrolearius</name>
    <dbReference type="NCBI Taxonomy" id="1460447"/>
    <lineage>
        <taxon>Bacteria</taxon>
        <taxon>Bacillati</taxon>
        <taxon>Bacillota</taxon>
        <taxon>Clostridia</taxon>
        <taxon>Peptostreptococcales</taxon>
        <taxon>Peptostreptococcaceae</taxon>
        <taxon>Terrisporobacter</taxon>
    </lineage>
</organism>
<evidence type="ECO:0000313" key="10">
    <source>
        <dbReference type="EMBL" id="XAM42204.1"/>
    </source>
</evidence>
<name>A0ABZ3FGT1_9FIRM</name>
<evidence type="ECO:0000256" key="4">
    <source>
        <dbReference type="ARBA" id="ARBA00022840"/>
    </source>
</evidence>
<dbReference type="Pfam" id="PF00005">
    <property type="entry name" value="ABC_tran"/>
    <property type="match status" value="1"/>
</dbReference>
<proteinExistence type="predicted"/>
<feature type="domain" description="ABC transmembrane type-1" evidence="9">
    <location>
        <begin position="22"/>
        <end position="301"/>
    </location>
</feature>
<dbReference type="SMART" id="SM00382">
    <property type="entry name" value="AAA"/>
    <property type="match status" value="1"/>
</dbReference>
<reference evidence="10 11" key="1">
    <citation type="submission" date="2024-04" db="EMBL/GenBank/DDBJ databases">
        <title>Isolation and characterization of novel acetogenic strains of the genera Terrisporobacter and Acetoanaerobium.</title>
        <authorList>
            <person name="Boeer T."/>
            <person name="Schueler M.A."/>
            <person name="Lueschen A."/>
            <person name="Eysell L."/>
            <person name="Droege J."/>
            <person name="Heinemann M."/>
            <person name="Engelhardt L."/>
            <person name="Basen M."/>
            <person name="Daniel R."/>
        </authorList>
    </citation>
    <scope>NUCLEOTIDE SEQUENCE [LARGE SCALE GENOMIC DNA]</scope>
    <source>
        <strain evidence="10 11">ELB</strain>
    </source>
</reference>
<evidence type="ECO:0000256" key="5">
    <source>
        <dbReference type="ARBA" id="ARBA00022989"/>
    </source>
</evidence>
<dbReference type="InterPro" id="IPR003593">
    <property type="entry name" value="AAA+_ATPase"/>
</dbReference>
<dbReference type="SUPFAM" id="SSF52540">
    <property type="entry name" value="P-loop containing nucleoside triphosphate hydrolases"/>
    <property type="match status" value="1"/>
</dbReference>
<dbReference type="InterPro" id="IPR011527">
    <property type="entry name" value="ABC1_TM_dom"/>
</dbReference>
<evidence type="ECO:0000259" key="9">
    <source>
        <dbReference type="PROSITE" id="PS50929"/>
    </source>
</evidence>
<evidence type="ECO:0000256" key="7">
    <source>
        <dbReference type="SAM" id="Phobius"/>
    </source>
</evidence>
<keyword evidence="11" id="KW-1185">Reference proteome</keyword>
<dbReference type="GO" id="GO:0005524">
    <property type="term" value="F:ATP binding"/>
    <property type="evidence" value="ECO:0007669"/>
    <property type="project" value="UniProtKB-KW"/>
</dbReference>
<dbReference type="PROSITE" id="PS00211">
    <property type="entry name" value="ABC_TRANSPORTER_1"/>
    <property type="match status" value="1"/>
</dbReference>
<dbReference type="InterPro" id="IPR003439">
    <property type="entry name" value="ABC_transporter-like_ATP-bd"/>
</dbReference>
<keyword evidence="5 7" id="KW-1133">Transmembrane helix</keyword>
<dbReference type="Gene3D" id="3.40.50.300">
    <property type="entry name" value="P-loop containing nucleotide triphosphate hydrolases"/>
    <property type="match status" value="1"/>
</dbReference>
<dbReference type="InterPro" id="IPR036640">
    <property type="entry name" value="ABC1_TM_sf"/>
</dbReference>
<keyword evidence="6 7" id="KW-0472">Membrane</keyword>
<dbReference type="PANTHER" id="PTHR24221:SF397">
    <property type="entry name" value="ABC TRANSPORTER, ATP-BINDING TRANSMEMBRANE PROTEIN"/>
    <property type="match status" value="1"/>
</dbReference>
<keyword evidence="3" id="KW-0547">Nucleotide-binding</keyword>
<sequence>MLKIFNKFFDFSGKYKKYFYDSIILSVFYSIFEAIRIPAIAIVLKDMLENNMTEKTMFLSLGIMIVSIVGCSILKNKITMKQTIGGYELCANKRIDIAQHLKYVPMGYLNDNSLGYITSITTNTLEMLQDVATRVIMLSTQGFINTCIIGICVLIYDYRIGILIFLGILVFLGVNNIMQKKSNKLSPIKTESDSRLVEKILEYIQGISIVKSYNLSHQSNQKVIKAIDDNNDINYKMEKTFIPIMGLQTFVLKSMGILVILASIYFYLNNSMTLINCVLMIICSFIIYGQLESAGNYSALLRVMDNCVEKVNTVFDTPVMDVEGSEIIPKNYDINFDNVSFSYENRKVIDNMLFNIPQNTTTAIVGPSGGGKTTICNLIARFFDVDKGKITLGGNDIRRYKLDSLLKNISMVFQDVYLFQDTVANNIKFGSNNASREDVIKAAKKASCHDFIINLPNGYDTVIGEGGTSLSGGEKQRISIARAMLKDAPIIILDEATANVDAENEKQLQDAIEELTRNKTIIMIAHRLKTVRNADQILVVDDGKIVQRGDHHSLIKEEGIYKQFIDVRKEAVGWQL</sequence>
<keyword evidence="2 7" id="KW-0812">Transmembrane</keyword>
<feature type="domain" description="ABC transporter" evidence="8">
    <location>
        <begin position="334"/>
        <end position="567"/>
    </location>
</feature>
<dbReference type="PANTHER" id="PTHR24221">
    <property type="entry name" value="ATP-BINDING CASSETTE SUB-FAMILY B"/>
    <property type="match status" value="1"/>
</dbReference>
<evidence type="ECO:0000313" key="11">
    <source>
        <dbReference type="Proteomes" id="UP001477947"/>
    </source>
</evidence>
<evidence type="ECO:0000256" key="3">
    <source>
        <dbReference type="ARBA" id="ARBA00022741"/>
    </source>
</evidence>
<accession>A0ABZ3FGT1</accession>
<dbReference type="Proteomes" id="UP001477947">
    <property type="component" value="Chromosome"/>
</dbReference>
<feature type="transmembrane region" description="Helical" evidence="7">
    <location>
        <begin position="56"/>
        <end position="74"/>
    </location>
</feature>
<gene>
    <name evidence="10" type="primary">msbA</name>
    <name evidence="10" type="ORF">TPELB_25170</name>
</gene>
<dbReference type="Gene3D" id="1.20.1560.10">
    <property type="entry name" value="ABC transporter type 1, transmembrane domain"/>
    <property type="match status" value="1"/>
</dbReference>
<protein>
    <submittedName>
        <fullName evidence="10">Lipid A export ATP-binding/permease protein MsbA</fullName>
    </submittedName>
</protein>
<dbReference type="InterPro" id="IPR017871">
    <property type="entry name" value="ABC_transporter-like_CS"/>
</dbReference>
<dbReference type="PROSITE" id="PS50893">
    <property type="entry name" value="ABC_TRANSPORTER_2"/>
    <property type="match status" value="1"/>
</dbReference>
<evidence type="ECO:0000256" key="2">
    <source>
        <dbReference type="ARBA" id="ARBA00022692"/>
    </source>
</evidence>
<feature type="transmembrane region" description="Helical" evidence="7">
    <location>
        <begin position="244"/>
        <end position="267"/>
    </location>
</feature>
<dbReference type="Pfam" id="PF00664">
    <property type="entry name" value="ABC_membrane"/>
    <property type="match status" value="1"/>
</dbReference>
<evidence type="ECO:0000256" key="1">
    <source>
        <dbReference type="ARBA" id="ARBA00004651"/>
    </source>
</evidence>
<dbReference type="EMBL" id="CP154622">
    <property type="protein sequence ID" value="XAM42204.1"/>
    <property type="molecule type" value="Genomic_DNA"/>
</dbReference>
<comment type="subcellular location">
    <subcellularLocation>
        <location evidence="1">Cell membrane</location>
        <topology evidence="1">Multi-pass membrane protein</topology>
    </subcellularLocation>
</comment>
<dbReference type="RefSeq" id="WP_343337544.1">
    <property type="nucleotide sequence ID" value="NZ_CP154622.1"/>
</dbReference>
<keyword evidence="4 10" id="KW-0067">ATP-binding</keyword>
<evidence type="ECO:0000256" key="6">
    <source>
        <dbReference type="ARBA" id="ARBA00023136"/>
    </source>
</evidence>
<dbReference type="InterPro" id="IPR039421">
    <property type="entry name" value="Type_1_exporter"/>
</dbReference>
<feature type="transmembrane region" description="Helical" evidence="7">
    <location>
        <begin position="273"/>
        <end position="291"/>
    </location>
</feature>
<feature type="transmembrane region" description="Helical" evidence="7">
    <location>
        <begin position="135"/>
        <end position="156"/>
    </location>
</feature>
<dbReference type="PROSITE" id="PS50929">
    <property type="entry name" value="ABC_TM1F"/>
    <property type="match status" value="1"/>
</dbReference>
<feature type="transmembrane region" description="Helical" evidence="7">
    <location>
        <begin position="20"/>
        <end position="44"/>
    </location>
</feature>
<dbReference type="SUPFAM" id="SSF90123">
    <property type="entry name" value="ABC transporter transmembrane region"/>
    <property type="match status" value="1"/>
</dbReference>
<evidence type="ECO:0000259" key="8">
    <source>
        <dbReference type="PROSITE" id="PS50893"/>
    </source>
</evidence>
<dbReference type="InterPro" id="IPR027417">
    <property type="entry name" value="P-loop_NTPase"/>
</dbReference>